<evidence type="ECO:0000313" key="2">
    <source>
        <dbReference type="Proteomes" id="UP000215335"/>
    </source>
</evidence>
<dbReference type="Proteomes" id="UP000215335">
    <property type="component" value="Unassembled WGS sequence"/>
</dbReference>
<sequence length="196" mass="22251">MPAKKISDKRFRNSPSYLMMTLTMSLSMIVKKYGIAHLKFSKRTVLQRGQLTGVKRVLCTTEGLSTDTFLCKIINEVNGLKFFEQIMTATVETVSEQLDLATVMPTEKIISAMARAVTISDTDVATATVNVDKPNLMGENNHLLVDDKDDMENFWHTSMGKFRFCLTELPEQLQFVHKLFVNKLCNMKIFSIAKTR</sequence>
<keyword evidence="2" id="KW-1185">Reference proteome</keyword>
<protein>
    <submittedName>
        <fullName evidence="1">Uncharacterized protein</fullName>
    </submittedName>
</protein>
<dbReference type="STRING" id="543379.A0A232FP04"/>
<dbReference type="EMBL" id="NNAY01000004">
    <property type="protein sequence ID" value="OXU32188.1"/>
    <property type="molecule type" value="Genomic_DNA"/>
</dbReference>
<dbReference type="PANTHER" id="PTHR21696:SF2">
    <property type="entry name" value="PROTEIN UNC-79 HOMOLOG"/>
    <property type="match status" value="1"/>
</dbReference>
<name>A0A232FP04_9HYME</name>
<gene>
    <name evidence="1" type="ORF">TSAR_007982</name>
</gene>
<reference evidence="1 2" key="1">
    <citation type="journal article" date="2017" name="Curr. Biol.">
        <title>The Evolution of Venom by Co-option of Single-Copy Genes.</title>
        <authorList>
            <person name="Martinson E.O."/>
            <person name="Mrinalini"/>
            <person name="Kelkar Y.D."/>
            <person name="Chang C.H."/>
            <person name="Werren J.H."/>
        </authorList>
    </citation>
    <scope>NUCLEOTIDE SEQUENCE [LARGE SCALE GENOMIC DNA]</scope>
    <source>
        <strain evidence="1 2">Alberta</strain>
        <tissue evidence="1">Whole body</tissue>
    </source>
</reference>
<organism evidence="1 2">
    <name type="scientific">Trichomalopsis sarcophagae</name>
    <dbReference type="NCBI Taxonomy" id="543379"/>
    <lineage>
        <taxon>Eukaryota</taxon>
        <taxon>Metazoa</taxon>
        <taxon>Ecdysozoa</taxon>
        <taxon>Arthropoda</taxon>
        <taxon>Hexapoda</taxon>
        <taxon>Insecta</taxon>
        <taxon>Pterygota</taxon>
        <taxon>Neoptera</taxon>
        <taxon>Endopterygota</taxon>
        <taxon>Hymenoptera</taxon>
        <taxon>Apocrita</taxon>
        <taxon>Proctotrupomorpha</taxon>
        <taxon>Chalcidoidea</taxon>
        <taxon>Pteromalidae</taxon>
        <taxon>Pteromalinae</taxon>
        <taxon>Trichomalopsis</taxon>
    </lineage>
</organism>
<dbReference type="PANTHER" id="PTHR21696">
    <property type="entry name" value="PROTEIN UNC-79 HOMOLOG"/>
    <property type="match status" value="1"/>
</dbReference>
<dbReference type="AlphaFoldDB" id="A0A232FP04"/>
<comment type="caution">
    <text evidence="1">The sequence shown here is derived from an EMBL/GenBank/DDBJ whole genome shotgun (WGS) entry which is preliminary data.</text>
</comment>
<proteinExistence type="predicted"/>
<accession>A0A232FP04</accession>
<dbReference type="InterPro" id="IPR024855">
    <property type="entry name" value="UNC79"/>
</dbReference>
<evidence type="ECO:0000313" key="1">
    <source>
        <dbReference type="EMBL" id="OXU32188.1"/>
    </source>
</evidence>